<feature type="compositionally biased region" description="Pro residues" evidence="2">
    <location>
        <begin position="42"/>
        <end position="54"/>
    </location>
</feature>
<dbReference type="Proteomes" id="UP000694865">
    <property type="component" value="Unplaced"/>
</dbReference>
<dbReference type="PANTHER" id="PTHR31516:SF18">
    <property type="entry name" value="TRANSLATION INITIATION FACTOR IF-2"/>
    <property type="match status" value="1"/>
</dbReference>
<dbReference type="PANTHER" id="PTHR31516">
    <property type="entry name" value="STABILIZER OF AXONEMAL MICROTUBULES 2"/>
    <property type="match status" value="1"/>
</dbReference>
<protein>
    <submittedName>
        <fullName evidence="4">Uncharacterized protein LOC100368996</fullName>
    </submittedName>
</protein>
<name>A0ABM0GYS4_SACKO</name>
<accession>A0ABM0GYS4</accession>
<dbReference type="RefSeq" id="XP_002740383.1">
    <property type="nucleotide sequence ID" value="XM_002740337.1"/>
</dbReference>
<evidence type="ECO:0000256" key="2">
    <source>
        <dbReference type="SAM" id="MobiDB-lite"/>
    </source>
</evidence>
<feature type="region of interest" description="Disordered" evidence="2">
    <location>
        <begin position="112"/>
        <end position="131"/>
    </location>
</feature>
<feature type="compositionally biased region" description="Basic residues" evidence="2">
    <location>
        <begin position="1"/>
        <end position="14"/>
    </location>
</feature>
<dbReference type="GeneID" id="100368996"/>
<evidence type="ECO:0000256" key="1">
    <source>
        <dbReference type="ARBA" id="ARBA00008738"/>
    </source>
</evidence>
<feature type="non-terminal residue" evidence="4">
    <location>
        <position position="1"/>
    </location>
</feature>
<keyword evidence="3" id="KW-1185">Reference proteome</keyword>
<evidence type="ECO:0000313" key="4">
    <source>
        <dbReference type="RefSeq" id="XP_002740383.1"/>
    </source>
</evidence>
<evidence type="ECO:0000313" key="3">
    <source>
        <dbReference type="Proteomes" id="UP000694865"/>
    </source>
</evidence>
<sequence length="470" mass="54349">RHKHHKDCRRKRPKPKVDQDCSLTHYTVTFGPHPGTHRPDAIRPPPTARDPAPPKMDFTTSNRTDYIPRSMSGRGILIKQENGYEPSVMPFDPSTVYKETYPGHMSFPEVKYTRPQTQSRRQTSAKFDPRTAHKEHYKAWVPQPPITFGELPTFTGSILYPGAKLGELRSVTQKDYPGYKGEKREPIIQIDGNIKIEGSFDHATTHNNTYKDMGPGHKAEKIKHIEQMKQPDRRDKLDAITKYMRDFPGYKSQPLPPRAAVPAPATISLSMDTKTDFSTEQRHEFQGIDTRKHPRVESMKKEVDTYEPPTVKFETMTSNKVDYKPIDVSANYHPPKMNPEHTATREQGKFDGRTMNMKHFQDWGVQPRIRYGDFNEANIYIPPKGEMRKTTTTKETFTPKKGEAVKSFKPEDKAIARDGKQDFTTVHNETYKSLKLPMCPSQTFLLQQEIRRRREEKRNRHRLEKPIGAH</sequence>
<reference evidence="4" key="1">
    <citation type="submission" date="2025-08" db="UniProtKB">
        <authorList>
            <consortium name="RefSeq"/>
        </authorList>
    </citation>
    <scope>IDENTIFICATION</scope>
    <source>
        <tissue evidence="4">Testes</tissue>
    </source>
</reference>
<proteinExistence type="inferred from homology"/>
<feature type="region of interest" description="Disordered" evidence="2">
    <location>
        <begin position="1"/>
        <end position="69"/>
    </location>
</feature>
<gene>
    <name evidence="4" type="primary">LOC100368996</name>
</gene>
<organism evidence="3 4">
    <name type="scientific">Saccoglossus kowalevskii</name>
    <name type="common">Acorn worm</name>
    <dbReference type="NCBI Taxonomy" id="10224"/>
    <lineage>
        <taxon>Eukaryota</taxon>
        <taxon>Metazoa</taxon>
        <taxon>Hemichordata</taxon>
        <taxon>Enteropneusta</taxon>
        <taxon>Harrimaniidae</taxon>
        <taxon>Saccoglossus</taxon>
    </lineage>
</organism>
<comment type="similarity">
    <text evidence="1">Belongs to the FAM154 family.</text>
</comment>
<feature type="compositionally biased region" description="Polar residues" evidence="2">
    <location>
        <begin position="114"/>
        <end position="125"/>
    </location>
</feature>
<dbReference type="InterPro" id="IPR033336">
    <property type="entry name" value="SAXO1/2"/>
</dbReference>